<accession>A0A8S9HFG6</accession>
<organism evidence="5 6">
    <name type="scientific">Brassica cretica</name>
    <name type="common">Mustard</name>
    <dbReference type="NCBI Taxonomy" id="69181"/>
    <lineage>
        <taxon>Eukaryota</taxon>
        <taxon>Viridiplantae</taxon>
        <taxon>Streptophyta</taxon>
        <taxon>Embryophyta</taxon>
        <taxon>Tracheophyta</taxon>
        <taxon>Spermatophyta</taxon>
        <taxon>Magnoliopsida</taxon>
        <taxon>eudicotyledons</taxon>
        <taxon>Gunneridae</taxon>
        <taxon>Pentapetalae</taxon>
        <taxon>rosids</taxon>
        <taxon>malvids</taxon>
        <taxon>Brassicales</taxon>
        <taxon>Brassicaceae</taxon>
        <taxon>Brassiceae</taxon>
        <taxon>Brassica</taxon>
    </lineage>
</organism>
<evidence type="ECO:0000256" key="1">
    <source>
        <dbReference type="ARBA" id="ARBA00004123"/>
    </source>
</evidence>
<dbReference type="GO" id="GO:0005654">
    <property type="term" value="C:nucleoplasm"/>
    <property type="evidence" value="ECO:0007669"/>
    <property type="project" value="TreeGrafter"/>
</dbReference>
<evidence type="ECO:0000256" key="3">
    <source>
        <dbReference type="SAM" id="MobiDB-lite"/>
    </source>
</evidence>
<name>A0A8S9HFG6_BRACR</name>
<evidence type="ECO:0000259" key="4">
    <source>
        <dbReference type="Pfam" id="PF12031"/>
    </source>
</evidence>
<dbReference type="GO" id="GO:0006357">
    <property type="term" value="P:regulation of transcription by RNA polymerase II"/>
    <property type="evidence" value="ECO:0007669"/>
    <property type="project" value="TreeGrafter"/>
</dbReference>
<dbReference type="InterPro" id="IPR021906">
    <property type="entry name" value="BAF250/Osa"/>
</dbReference>
<evidence type="ECO:0000313" key="6">
    <source>
        <dbReference type="Proteomes" id="UP000712281"/>
    </source>
</evidence>
<dbReference type="GO" id="GO:0016514">
    <property type="term" value="C:SWI/SNF complex"/>
    <property type="evidence" value="ECO:0007669"/>
    <property type="project" value="InterPro"/>
</dbReference>
<comment type="subcellular location">
    <subcellularLocation>
        <location evidence="1">Nucleus</location>
    </subcellularLocation>
</comment>
<keyword evidence="2" id="KW-0539">Nucleus</keyword>
<reference evidence="5" key="1">
    <citation type="submission" date="2019-12" db="EMBL/GenBank/DDBJ databases">
        <title>Genome sequencing and annotation of Brassica cretica.</title>
        <authorList>
            <person name="Studholme D.J."/>
            <person name="Sarris P.F."/>
        </authorList>
    </citation>
    <scope>NUCLEOTIDE SEQUENCE</scope>
    <source>
        <strain evidence="5">PFS-001/15</strain>
        <tissue evidence="5">Leaf</tissue>
    </source>
</reference>
<feature type="region of interest" description="Disordered" evidence="3">
    <location>
        <begin position="1"/>
        <end position="30"/>
    </location>
</feature>
<dbReference type="GO" id="GO:0035060">
    <property type="term" value="C:brahma complex"/>
    <property type="evidence" value="ECO:0007669"/>
    <property type="project" value="InterPro"/>
</dbReference>
<dbReference type="GO" id="GO:0045893">
    <property type="term" value="P:positive regulation of DNA-templated transcription"/>
    <property type="evidence" value="ECO:0007669"/>
    <property type="project" value="TreeGrafter"/>
</dbReference>
<dbReference type="Pfam" id="PF12031">
    <property type="entry name" value="BAF250_C"/>
    <property type="match status" value="1"/>
</dbReference>
<dbReference type="PANTHER" id="PTHR12656">
    <property type="entry name" value="BRG-1 ASSOCIATED FACTOR 250 BAF250"/>
    <property type="match status" value="1"/>
</dbReference>
<dbReference type="PANTHER" id="PTHR12656:SF5">
    <property type="entry name" value="TRITHORAX GROUP PROTEIN OSA"/>
    <property type="match status" value="1"/>
</dbReference>
<comment type="caution">
    <text evidence="5">The sequence shown here is derived from an EMBL/GenBank/DDBJ whole genome shotgun (WGS) entry which is preliminary data.</text>
</comment>
<proteinExistence type="predicted"/>
<evidence type="ECO:0000256" key="2">
    <source>
        <dbReference type="ARBA" id="ARBA00023242"/>
    </source>
</evidence>
<dbReference type="EMBL" id="QGKW02001940">
    <property type="protein sequence ID" value="KAF2557921.1"/>
    <property type="molecule type" value="Genomic_DNA"/>
</dbReference>
<dbReference type="InterPro" id="IPR033388">
    <property type="entry name" value="BAF250_C"/>
</dbReference>
<dbReference type="GO" id="GO:0031491">
    <property type="term" value="F:nucleosome binding"/>
    <property type="evidence" value="ECO:0007669"/>
    <property type="project" value="TreeGrafter"/>
</dbReference>
<gene>
    <name evidence="5" type="ORF">F2Q68_00013765</name>
</gene>
<evidence type="ECO:0000313" key="5">
    <source>
        <dbReference type="EMBL" id="KAF2557921.1"/>
    </source>
</evidence>
<dbReference type="Proteomes" id="UP000712281">
    <property type="component" value="Unassembled WGS sequence"/>
</dbReference>
<feature type="domain" description="SWI/SNF-like complex subunit BAF250 C-terminal" evidence="4">
    <location>
        <begin position="178"/>
        <end position="210"/>
    </location>
</feature>
<protein>
    <recommendedName>
        <fullName evidence="4">SWI/SNF-like complex subunit BAF250 C-terminal domain-containing protein</fullName>
    </recommendedName>
</protein>
<sequence length="231" mass="25224">MQKREFAKSGGQSGGSSAPQAKRDRPFGSTSANSAAAAAAAAAAETMSPSALLGPSLLVHNSFVEQNNKRIVLVLQSGLKSEVTWALNTLTLLSFKERDDIRRDFTPLAKIPGLLDALLLIIDDWRDIALPKDLTRGTRVSYLCLCIWKLSTVSYSRGRSGVGSAADDEGRAEKQLCAVAASNVIRNFSFMPDNEVVMAQHRHCLETVYQCINDHMTGKEKYCVLLTHIRL</sequence>
<dbReference type="GO" id="GO:0006338">
    <property type="term" value="P:chromatin remodeling"/>
    <property type="evidence" value="ECO:0007669"/>
    <property type="project" value="InterPro"/>
</dbReference>
<dbReference type="AlphaFoldDB" id="A0A8S9HFG6"/>